<sequence length="652" mass="73907">MKRQIQIIFVTLLTSFSFFAQETKVAKANSQYDNLAYVDAIKTYEKIVAKGYKSVNLFQKLGDSYYFNANLLEANKWYNELFVLNEKVAPEYYYRYSQTLKATGDYTKANQFLDKFYELAGNDLRGKYYSEQKNYKEIIAKNSGRYEIKATEVNTKAFEYGPYKYGDKVLFSTSRDSIGYAKIKTKWTGLSFTNLYAADLSEDGSLVKPKRFSNKLNSKFHEDTPVFTKDLKTVYFTRNNYNDRKVGKSADKLILIKLYKATLEGEEWTNVKELPFNSDDFSTAHPALSPDEKTLYFATNRPGTTGQSDLYKVAILGNDTYGEPVKLTGGINTEGRETFPYVNENNELYFASDGHQGLGGLDIFMAKLDENGMPTKAVNVGEPVNSPQDDFALIIDATTKKGFFTSNRAGGKGLDDIYSFIENKPLEMDYKHDLEGAITDLETNQVIPGATVTLFDDKFNTVATTTADENGNYNFKNIDAGKKYYVRSEKEDYDTVETPILIPNKAGKTQLPIKKGKKVKEIKVGTDLAKTFDIKIIYFDLDKSNIRKDAALELEKILDVMQQNPTLKIDVRSHTDCRQTADYNMKLSERRAKSTIAWLVKNGISKTRLTGKGYGESQLTNDCGCEPTNNSSCSEEQHQQNRRSEFIIVSMN</sequence>
<dbReference type="Gene3D" id="1.25.40.10">
    <property type="entry name" value="Tetratricopeptide repeat domain"/>
    <property type="match status" value="1"/>
</dbReference>
<evidence type="ECO:0000256" key="3">
    <source>
        <dbReference type="ARBA" id="ARBA00023237"/>
    </source>
</evidence>
<dbReference type="InterPro" id="IPR006664">
    <property type="entry name" value="OMP_bac"/>
</dbReference>
<dbReference type="PANTHER" id="PTHR30329:SF21">
    <property type="entry name" value="LIPOPROTEIN YIAD-RELATED"/>
    <property type="match status" value="1"/>
</dbReference>
<dbReference type="InterPro" id="IPR011042">
    <property type="entry name" value="6-blade_b-propeller_TolB-like"/>
</dbReference>
<keyword evidence="7" id="KW-0282">Flagellum</keyword>
<dbReference type="Pfam" id="PF07676">
    <property type="entry name" value="PD40"/>
    <property type="match status" value="1"/>
</dbReference>
<dbReference type="InterPro" id="IPR006665">
    <property type="entry name" value="OmpA-like"/>
</dbReference>
<feature type="domain" description="OmpA-like" evidence="6">
    <location>
        <begin position="526"/>
        <end position="652"/>
    </location>
</feature>
<feature type="chain" id="PRO_5020183293" evidence="5">
    <location>
        <begin position="21"/>
        <end position="652"/>
    </location>
</feature>
<proteinExistence type="predicted"/>
<dbReference type="EMBL" id="SBKO01000001">
    <property type="protein sequence ID" value="RXR20436.1"/>
    <property type="molecule type" value="Genomic_DNA"/>
</dbReference>
<dbReference type="Proteomes" id="UP000290283">
    <property type="component" value="Unassembled WGS sequence"/>
</dbReference>
<keyword evidence="3" id="KW-0998">Cell outer membrane</keyword>
<dbReference type="Gene3D" id="2.120.10.30">
    <property type="entry name" value="TolB, C-terminal domain"/>
    <property type="match status" value="1"/>
</dbReference>
<dbReference type="SUPFAM" id="SSF103088">
    <property type="entry name" value="OmpA-like"/>
    <property type="match status" value="1"/>
</dbReference>
<dbReference type="InterPro" id="IPR011990">
    <property type="entry name" value="TPR-like_helical_dom_sf"/>
</dbReference>
<keyword evidence="7" id="KW-0969">Cilium</keyword>
<dbReference type="PANTHER" id="PTHR30329">
    <property type="entry name" value="STATOR ELEMENT OF FLAGELLAR MOTOR COMPLEX"/>
    <property type="match status" value="1"/>
</dbReference>
<keyword evidence="5" id="KW-0732">Signal</keyword>
<dbReference type="Gene3D" id="3.30.1330.60">
    <property type="entry name" value="OmpA-like domain"/>
    <property type="match status" value="1"/>
</dbReference>
<dbReference type="SUPFAM" id="SSF82171">
    <property type="entry name" value="DPP6 N-terminal domain-like"/>
    <property type="match status" value="1"/>
</dbReference>
<evidence type="ECO:0000256" key="1">
    <source>
        <dbReference type="ARBA" id="ARBA00004442"/>
    </source>
</evidence>
<dbReference type="SUPFAM" id="SSF48452">
    <property type="entry name" value="TPR-like"/>
    <property type="match status" value="1"/>
</dbReference>
<dbReference type="PRINTS" id="PR01021">
    <property type="entry name" value="OMPADOMAIN"/>
</dbReference>
<evidence type="ECO:0000256" key="5">
    <source>
        <dbReference type="SAM" id="SignalP"/>
    </source>
</evidence>
<evidence type="ECO:0000313" key="8">
    <source>
        <dbReference type="Proteomes" id="UP000290283"/>
    </source>
</evidence>
<dbReference type="InterPro" id="IPR011659">
    <property type="entry name" value="WD40"/>
</dbReference>
<dbReference type="InterPro" id="IPR036737">
    <property type="entry name" value="OmpA-like_sf"/>
</dbReference>
<organism evidence="7 8">
    <name type="scientific">Flavobacterium amnicola</name>
    <dbReference type="NCBI Taxonomy" id="2506422"/>
    <lineage>
        <taxon>Bacteria</taxon>
        <taxon>Pseudomonadati</taxon>
        <taxon>Bacteroidota</taxon>
        <taxon>Flavobacteriia</taxon>
        <taxon>Flavobacteriales</taxon>
        <taxon>Flavobacteriaceae</taxon>
        <taxon>Flavobacterium</taxon>
    </lineage>
</organism>
<gene>
    <name evidence="7" type="ORF">EQG63_00440</name>
</gene>
<evidence type="ECO:0000256" key="2">
    <source>
        <dbReference type="ARBA" id="ARBA00023136"/>
    </source>
</evidence>
<reference evidence="8" key="1">
    <citation type="submission" date="2019-01" db="EMBL/GenBank/DDBJ databases">
        <title>Cytophagaceae bacterium strain CAR-16.</title>
        <authorList>
            <person name="Chen W.-M."/>
        </authorList>
    </citation>
    <scope>NUCLEOTIDE SEQUENCE [LARGE SCALE GENOMIC DNA]</scope>
    <source>
        <strain evidence="8">LLJ-11</strain>
    </source>
</reference>
<dbReference type="Gene3D" id="2.60.40.10">
    <property type="entry name" value="Immunoglobulins"/>
    <property type="match status" value="1"/>
</dbReference>
<dbReference type="Pfam" id="PF13620">
    <property type="entry name" value="CarboxypepD_reg"/>
    <property type="match status" value="1"/>
</dbReference>
<keyword evidence="7" id="KW-0966">Cell projection</keyword>
<evidence type="ECO:0000259" key="6">
    <source>
        <dbReference type="PROSITE" id="PS51123"/>
    </source>
</evidence>
<dbReference type="PROSITE" id="PS51123">
    <property type="entry name" value="OMPA_2"/>
    <property type="match status" value="1"/>
</dbReference>
<feature type="signal peptide" evidence="5">
    <location>
        <begin position="1"/>
        <end position="20"/>
    </location>
</feature>
<comment type="caution">
    <text evidence="7">The sequence shown here is derived from an EMBL/GenBank/DDBJ whole genome shotgun (WGS) entry which is preliminary data.</text>
</comment>
<dbReference type="SUPFAM" id="SSF49478">
    <property type="entry name" value="Cna protein B-type domain"/>
    <property type="match status" value="1"/>
</dbReference>
<evidence type="ECO:0000256" key="4">
    <source>
        <dbReference type="PROSITE-ProRule" id="PRU00473"/>
    </source>
</evidence>
<keyword evidence="2 4" id="KW-0472">Membrane</keyword>
<dbReference type="InterPro" id="IPR050330">
    <property type="entry name" value="Bact_OuterMem_StrucFunc"/>
</dbReference>
<comment type="subcellular location">
    <subcellularLocation>
        <location evidence="1">Cell outer membrane</location>
    </subcellularLocation>
</comment>
<dbReference type="InterPro" id="IPR013783">
    <property type="entry name" value="Ig-like_fold"/>
</dbReference>
<dbReference type="RefSeq" id="WP_129433145.1">
    <property type="nucleotide sequence ID" value="NZ_SBKO01000001.1"/>
</dbReference>
<dbReference type="OrthoDB" id="9809364at2"/>
<accession>A0A4Q1K3P5</accession>
<dbReference type="CDD" id="cd07185">
    <property type="entry name" value="OmpA_C-like"/>
    <property type="match status" value="1"/>
</dbReference>
<dbReference type="AlphaFoldDB" id="A0A4Q1K3P5"/>
<protein>
    <submittedName>
        <fullName evidence="7">Flagellar motor protein MotB</fullName>
    </submittedName>
</protein>
<dbReference type="GO" id="GO:0009279">
    <property type="term" value="C:cell outer membrane"/>
    <property type="evidence" value="ECO:0007669"/>
    <property type="project" value="UniProtKB-SubCell"/>
</dbReference>
<keyword evidence="8" id="KW-1185">Reference proteome</keyword>
<evidence type="ECO:0000313" key="7">
    <source>
        <dbReference type="EMBL" id="RXR20436.1"/>
    </source>
</evidence>
<dbReference type="Pfam" id="PF00691">
    <property type="entry name" value="OmpA"/>
    <property type="match status" value="1"/>
</dbReference>
<name>A0A4Q1K3P5_9FLAO</name>